<dbReference type="InParanoid" id="A7SFI5"/>
<dbReference type="AlphaFoldDB" id="A7SFI5"/>
<dbReference type="eggNOG" id="ENOG502SUHA">
    <property type="taxonomic scope" value="Eukaryota"/>
</dbReference>
<keyword evidence="1" id="KW-0812">Transmembrane</keyword>
<evidence type="ECO:0000256" key="1">
    <source>
        <dbReference type="SAM" id="Phobius"/>
    </source>
</evidence>
<gene>
    <name evidence="2" type="ORF">NEMVEDRAFT_v1g211489</name>
</gene>
<sequence>MVDLVVAVLLEVVVVLLGVVAVLLEVVVVLLGVVVVLLGVVVVLLEVVVVLLGVAVELLGVVAVQGLADVAKTSLEFGSGSLISLAVVSIFDGKNGEIPSFDNKAAGGTVEVSEAVLKAIQAKARATIAAQTLENVNVLDAQQSAACSISVPFTCNQAREGRYSVPTFLNTFSLSMAPRVLPSSHTRPTYQHPLRLARPVYLPLTAYPCPRFFSHTRSCSHSWWVRATPFVSRIVGGKFVDLAELLPANMAPMSEDEAPRLLLSGHFILADTQKKREKAKIDEIVTWTEAFTIYTAVISAHAPHRWRDRTHYKLLILRTCRQFEGLAWLNYEKALRKNASALRINDWSNIDTQLYSFHTAGSGIRSLARESQPVPICLSWNRGACSSPVYPCRYRQVREPTPLEKMSQSLPYPRPRWQSSGSAENYALLGSCRVDGLQAKFICIACIVRRDMFTCSLPAYRWHGNKVGFGNLLGLKIRACIAMFTKTPGQRRDGRTITMRTIEILCGSASKSHFPASDVKSGIHHKVSTKPVMSAARFGFSFSGKHVPGVDNPIADALMHLVSNGRISSHWLPGLILCPPPYLRGAGSSQLSLADRFMAFQTFWLIACDSKEWFEALNGYREPLPITDRILGLIESHIDPKSFHHMMFLAACCLEYFGFLRSVEFTVVNLAAF</sequence>
<evidence type="ECO:0000313" key="2">
    <source>
        <dbReference type="EMBL" id="EDO37506.1"/>
    </source>
</evidence>
<dbReference type="Proteomes" id="UP000001593">
    <property type="component" value="Unassembled WGS sequence"/>
</dbReference>
<accession>A7SFI5</accession>
<protein>
    <submittedName>
        <fullName evidence="2">Uncharacterized protein</fullName>
    </submittedName>
</protein>
<dbReference type="EMBL" id="DS469645">
    <property type="protein sequence ID" value="EDO37506.1"/>
    <property type="molecule type" value="Genomic_DNA"/>
</dbReference>
<dbReference type="HOGENOM" id="CLU_408435_0_0_1"/>
<dbReference type="PANTHER" id="PTHR35558:SF1">
    <property type="entry name" value="ENDONUCLEASE_EXONUCLEASE_PHOSPHATASE DOMAIN-CONTAINING PROTEIN"/>
    <property type="match status" value="1"/>
</dbReference>
<reference evidence="2 3" key="1">
    <citation type="journal article" date="2007" name="Science">
        <title>Sea anemone genome reveals ancestral eumetazoan gene repertoire and genomic organization.</title>
        <authorList>
            <person name="Putnam N.H."/>
            <person name="Srivastava M."/>
            <person name="Hellsten U."/>
            <person name="Dirks B."/>
            <person name="Chapman J."/>
            <person name="Salamov A."/>
            <person name="Terry A."/>
            <person name="Shapiro H."/>
            <person name="Lindquist E."/>
            <person name="Kapitonov V.V."/>
            <person name="Jurka J."/>
            <person name="Genikhovich G."/>
            <person name="Grigoriev I.V."/>
            <person name="Lucas S.M."/>
            <person name="Steele R.E."/>
            <person name="Finnerty J.R."/>
            <person name="Technau U."/>
            <person name="Martindale M.Q."/>
            <person name="Rokhsar D.S."/>
        </authorList>
    </citation>
    <scope>NUCLEOTIDE SEQUENCE [LARGE SCALE GENOMIC DNA]</scope>
    <source>
        <strain evidence="3">CH2 X CH6</strain>
    </source>
</reference>
<name>A7SFI5_NEMVE</name>
<keyword evidence="1" id="KW-0472">Membrane</keyword>
<keyword evidence="3" id="KW-1185">Reference proteome</keyword>
<dbReference type="PANTHER" id="PTHR35558">
    <property type="entry name" value="SGNH_HYDRO DOMAIN-CONTAINING PROTEIN"/>
    <property type="match status" value="1"/>
</dbReference>
<feature type="transmembrane region" description="Helical" evidence="1">
    <location>
        <begin position="12"/>
        <end position="40"/>
    </location>
</feature>
<evidence type="ECO:0000313" key="3">
    <source>
        <dbReference type="Proteomes" id="UP000001593"/>
    </source>
</evidence>
<keyword evidence="1" id="KW-1133">Transmembrane helix</keyword>
<proteinExistence type="predicted"/>
<organism evidence="2 3">
    <name type="scientific">Nematostella vectensis</name>
    <name type="common">Starlet sea anemone</name>
    <dbReference type="NCBI Taxonomy" id="45351"/>
    <lineage>
        <taxon>Eukaryota</taxon>
        <taxon>Metazoa</taxon>
        <taxon>Cnidaria</taxon>
        <taxon>Anthozoa</taxon>
        <taxon>Hexacorallia</taxon>
        <taxon>Actiniaria</taxon>
        <taxon>Edwardsiidae</taxon>
        <taxon>Nematostella</taxon>
    </lineage>
</organism>